<name>A0ABQ8HEM2_9ROSI</name>
<dbReference type="Gene3D" id="3.30.420.10">
    <property type="entry name" value="Ribonuclease H-like superfamily/Ribonuclease H"/>
    <property type="match status" value="1"/>
</dbReference>
<evidence type="ECO:0000259" key="1">
    <source>
        <dbReference type="PROSITE" id="PS50994"/>
    </source>
</evidence>
<dbReference type="SUPFAM" id="SSF53098">
    <property type="entry name" value="Ribonuclease H-like"/>
    <property type="match status" value="1"/>
</dbReference>
<dbReference type="InterPro" id="IPR036397">
    <property type="entry name" value="RNaseH_sf"/>
</dbReference>
<gene>
    <name evidence="2" type="ORF">JRO89_XS11G0040100</name>
</gene>
<dbReference type="PROSITE" id="PS50994">
    <property type="entry name" value="INTEGRASE"/>
    <property type="match status" value="1"/>
</dbReference>
<sequence>MLTGPFAPPSSRARLGRAGARVAHCPNSTFSSRAVHRDLWSRSLNILGIQKALELQLGTAIKCLQTDMGGEYLCFAKTLASLGIKLQFSCPYTHQQNGVPERKHRHIAELGLTLLSHATMPIKFWCEAFMIAAFIINSLPSSREGCNTMEFIGLKNIGEKLESRVSRFADIYLLDVTMMIPPCTSDEHGDWPRPLPVIPELENALDITKRKEGDITLNSWGWEKIRLNGRPRTWHFVELRSAMKGFSPQTSFDDQTMFDGRRPQILSRSSQSSFSLLRPGNFWLIEPPICQQIPNETLWYLDLAMVSSRTMHIAWDDAGCLCPGGDLFNYAAPGEEANGFGDVLGWADDSSILSKGDTVDILNSEKCSANLQRLNRWVV</sequence>
<feature type="domain" description="Integrase catalytic" evidence="1">
    <location>
        <begin position="64"/>
        <end position="156"/>
    </location>
</feature>
<dbReference type="PANTHER" id="PTHR42648">
    <property type="entry name" value="TRANSPOSASE, PUTATIVE-RELATED"/>
    <property type="match status" value="1"/>
</dbReference>
<reference evidence="2 3" key="1">
    <citation type="submission" date="2021-02" db="EMBL/GenBank/DDBJ databases">
        <title>Plant Genome Project.</title>
        <authorList>
            <person name="Zhang R.-G."/>
        </authorList>
    </citation>
    <scope>NUCLEOTIDE SEQUENCE [LARGE SCALE GENOMIC DNA]</scope>
    <source>
        <tissue evidence="2">Leaves</tissue>
    </source>
</reference>
<keyword evidence="3" id="KW-1185">Reference proteome</keyword>
<dbReference type="InterPro" id="IPR039537">
    <property type="entry name" value="Retrotran_Ty1/copia-like"/>
</dbReference>
<protein>
    <recommendedName>
        <fullName evidence="1">Integrase catalytic domain-containing protein</fullName>
    </recommendedName>
</protein>
<accession>A0ABQ8HEM2</accession>
<dbReference type="InterPro" id="IPR001584">
    <property type="entry name" value="Integrase_cat-core"/>
</dbReference>
<dbReference type="InterPro" id="IPR012337">
    <property type="entry name" value="RNaseH-like_sf"/>
</dbReference>
<organism evidence="2 3">
    <name type="scientific">Xanthoceras sorbifolium</name>
    <dbReference type="NCBI Taxonomy" id="99658"/>
    <lineage>
        <taxon>Eukaryota</taxon>
        <taxon>Viridiplantae</taxon>
        <taxon>Streptophyta</taxon>
        <taxon>Embryophyta</taxon>
        <taxon>Tracheophyta</taxon>
        <taxon>Spermatophyta</taxon>
        <taxon>Magnoliopsida</taxon>
        <taxon>eudicotyledons</taxon>
        <taxon>Gunneridae</taxon>
        <taxon>Pentapetalae</taxon>
        <taxon>rosids</taxon>
        <taxon>malvids</taxon>
        <taxon>Sapindales</taxon>
        <taxon>Sapindaceae</taxon>
        <taxon>Xanthoceroideae</taxon>
        <taxon>Xanthoceras</taxon>
    </lineage>
</organism>
<comment type="caution">
    <text evidence="2">The sequence shown here is derived from an EMBL/GenBank/DDBJ whole genome shotgun (WGS) entry which is preliminary data.</text>
</comment>
<evidence type="ECO:0000313" key="3">
    <source>
        <dbReference type="Proteomes" id="UP000827721"/>
    </source>
</evidence>
<dbReference type="PANTHER" id="PTHR42648:SF26">
    <property type="entry name" value="INTEGRASE CATALYTIC DOMAIN-CONTAINING PROTEIN"/>
    <property type="match status" value="1"/>
</dbReference>
<dbReference type="EMBL" id="JAFEMO010000011">
    <property type="protein sequence ID" value="KAH7557066.1"/>
    <property type="molecule type" value="Genomic_DNA"/>
</dbReference>
<dbReference type="Proteomes" id="UP000827721">
    <property type="component" value="Unassembled WGS sequence"/>
</dbReference>
<evidence type="ECO:0000313" key="2">
    <source>
        <dbReference type="EMBL" id="KAH7557066.1"/>
    </source>
</evidence>
<proteinExistence type="predicted"/>